<evidence type="ECO:0000256" key="3">
    <source>
        <dbReference type="ARBA" id="ARBA00022448"/>
    </source>
</evidence>
<keyword evidence="12" id="KW-1185">Reference proteome</keyword>
<comment type="subcellular location">
    <subcellularLocation>
        <location evidence="1 10">Endoplasmic reticulum membrane</location>
        <topology evidence="1 10">Multi-pass membrane protein</topology>
    </subcellularLocation>
    <subcellularLocation>
        <location evidence="10">Golgi apparatus membrane</location>
        <topology evidence="10">Multi-pass membrane protein</topology>
    </subcellularLocation>
</comment>
<dbReference type="GO" id="GO:0006665">
    <property type="term" value="P:sphingolipid metabolic process"/>
    <property type="evidence" value="ECO:0007669"/>
    <property type="project" value="UniProtKB-UniRule"/>
</dbReference>
<keyword evidence="3 10" id="KW-0813">Transport</keyword>
<evidence type="ECO:0000256" key="9">
    <source>
        <dbReference type="ARBA" id="ARBA00023136"/>
    </source>
</evidence>
<evidence type="ECO:0000256" key="2">
    <source>
        <dbReference type="ARBA" id="ARBA00009187"/>
    </source>
</evidence>
<dbReference type="OrthoDB" id="2192830at2759"/>
<feature type="transmembrane region" description="Helical" evidence="10">
    <location>
        <begin position="193"/>
        <end position="210"/>
    </location>
</feature>
<comment type="similarity">
    <text evidence="2 10">Belongs to the ARV1 family.</text>
</comment>
<dbReference type="EMBL" id="AFBI03000037">
    <property type="protein sequence ID" value="EJW03454.1"/>
    <property type="molecule type" value="Genomic_DNA"/>
</dbReference>
<evidence type="ECO:0000256" key="10">
    <source>
        <dbReference type="RuleBase" id="RU368065"/>
    </source>
</evidence>
<dbReference type="PANTHER" id="PTHR14467">
    <property type="entry name" value="ARV1"/>
    <property type="match status" value="1"/>
</dbReference>
<evidence type="ECO:0000256" key="6">
    <source>
        <dbReference type="ARBA" id="ARBA00022989"/>
    </source>
</evidence>
<reference evidence="12" key="2">
    <citation type="submission" date="2015-07" db="EMBL/GenBank/DDBJ databases">
        <title>Contrasting host-pathogen interactions and genome evolution in two generalist and specialist microsporidian pathogens of mosquitoes.</title>
        <authorList>
            <consortium name="The Broad Institute Genomics Platform"/>
            <consortium name="The Broad Institute Genome Sequencing Center for Infectious Disease"/>
            <person name="Cuomo C.A."/>
            <person name="Sanscrainte N.D."/>
            <person name="Goldberg J.M."/>
            <person name="Heiman D."/>
            <person name="Young S."/>
            <person name="Zeng Q."/>
            <person name="Becnel J.J."/>
            <person name="Birren B.W."/>
        </authorList>
    </citation>
    <scope>NUCLEOTIDE SEQUENCE [LARGE SCALE GENOMIC DNA]</scope>
    <source>
        <strain evidence="12">USNM 41457</strain>
    </source>
</reference>
<keyword evidence="8 10" id="KW-0443">Lipid metabolism</keyword>
<organism evidence="11 12">
    <name type="scientific">Edhazardia aedis (strain USNM 41457)</name>
    <name type="common">Microsporidian parasite</name>
    <dbReference type="NCBI Taxonomy" id="1003232"/>
    <lineage>
        <taxon>Eukaryota</taxon>
        <taxon>Fungi</taxon>
        <taxon>Fungi incertae sedis</taxon>
        <taxon>Microsporidia</taxon>
        <taxon>Edhazardia</taxon>
    </lineage>
</organism>
<dbReference type="VEuPathDB" id="MicrosporidiaDB:EDEG_02219"/>
<keyword evidence="10" id="KW-0746">Sphingolipid metabolism</keyword>
<dbReference type="Proteomes" id="UP000003163">
    <property type="component" value="Unassembled WGS sequence"/>
</dbReference>
<evidence type="ECO:0000256" key="4">
    <source>
        <dbReference type="ARBA" id="ARBA00022692"/>
    </source>
</evidence>
<dbReference type="InterPro" id="IPR007290">
    <property type="entry name" value="Arv1"/>
</dbReference>
<evidence type="ECO:0000313" key="12">
    <source>
        <dbReference type="Proteomes" id="UP000003163"/>
    </source>
</evidence>
<accession>J9D7F4</accession>
<protein>
    <recommendedName>
        <fullName evidence="10">Protein ARV</fullName>
    </recommendedName>
</protein>
<evidence type="ECO:0000256" key="7">
    <source>
        <dbReference type="ARBA" id="ARBA00023055"/>
    </source>
</evidence>
<dbReference type="GO" id="GO:0032366">
    <property type="term" value="P:intracellular sterol transport"/>
    <property type="evidence" value="ECO:0007669"/>
    <property type="project" value="UniProtKB-UniRule"/>
</dbReference>
<proteinExistence type="inferred from homology"/>
<dbReference type="AlphaFoldDB" id="J9D7F4"/>
<keyword evidence="9 10" id="KW-0472">Membrane</keyword>
<name>J9D7F4_EDHAE</name>
<dbReference type="GO" id="GO:0005789">
    <property type="term" value="C:endoplasmic reticulum membrane"/>
    <property type="evidence" value="ECO:0007669"/>
    <property type="project" value="UniProtKB-SubCell"/>
</dbReference>
<dbReference type="InParanoid" id="J9D7F4"/>
<dbReference type="Pfam" id="PF04161">
    <property type="entry name" value="Arv1"/>
    <property type="match status" value="1"/>
</dbReference>
<gene>
    <name evidence="11" type="ORF">EDEG_02219</name>
</gene>
<evidence type="ECO:0000256" key="8">
    <source>
        <dbReference type="ARBA" id="ARBA00023098"/>
    </source>
</evidence>
<keyword evidence="5 10" id="KW-0256">Endoplasmic reticulum</keyword>
<dbReference type="HOGENOM" id="CLU_1250668_0_0_1"/>
<keyword evidence="6 10" id="KW-1133">Transmembrane helix</keyword>
<keyword evidence="7 10" id="KW-0445">Lipid transport</keyword>
<dbReference type="PANTHER" id="PTHR14467:SF0">
    <property type="entry name" value="PROTEIN ARV1"/>
    <property type="match status" value="1"/>
</dbReference>
<dbReference type="GO" id="GO:0032541">
    <property type="term" value="C:cortical endoplasmic reticulum"/>
    <property type="evidence" value="ECO:0007669"/>
    <property type="project" value="TreeGrafter"/>
</dbReference>
<feature type="transmembrane region" description="Helical" evidence="10">
    <location>
        <begin position="103"/>
        <end position="128"/>
    </location>
</feature>
<sequence>MYRCIKCLQLNEKVIINYSKCKQLEQCKNKKCNSYVDKYYELSETVNLIDLILLKEQVIRHFVFNYAKDNRMESIFIYFILFTLKALYIFSELKKEIEQNRFIVMNTVFFLLKEIFIYFMFSISYYLIKRKDKSVCVVNILDGMLITSFYYMVYVLLVFGNSYGKFEFIILELSTAYSNSVSIVAIDSDISKTILIAILGFKIYSLDYFFNLLEFF</sequence>
<comment type="function">
    <text evidence="10">Mediator of sterol homeostasis involved in sterol uptake, trafficking and distribution into membranes.</text>
</comment>
<keyword evidence="10" id="KW-0333">Golgi apparatus</keyword>
<feature type="transmembrane region" description="Helical" evidence="10">
    <location>
        <begin position="75"/>
        <end position="91"/>
    </location>
</feature>
<evidence type="ECO:0000256" key="5">
    <source>
        <dbReference type="ARBA" id="ARBA00022824"/>
    </source>
</evidence>
<dbReference type="GO" id="GO:0016125">
    <property type="term" value="P:sterol metabolic process"/>
    <property type="evidence" value="ECO:0007669"/>
    <property type="project" value="UniProtKB-UniRule"/>
</dbReference>
<comment type="function">
    <text evidence="10">Regulates also the sphingolipid metabolism.</text>
</comment>
<reference evidence="11 12" key="1">
    <citation type="submission" date="2011-08" db="EMBL/GenBank/DDBJ databases">
        <authorList>
            <person name="Liu Z.J."/>
            <person name="Shi F.L."/>
            <person name="Lu J.Q."/>
            <person name="Li M."/>
            <person name="Wang Z.L."/>
        </authorList>
    </citation>
    <scope>NUCLEOTIDE SEQUENCE [LARGE SCALE GENOMIC DNA]</scope>
    <source>
        <strain evidence="11 12">USNM 41457</strain>
    </source>
</reference>
<keyword evidence="4 10" id="KW-0812">Transmembrane</keyword>
<dbReference type="GO" id="GO:0000139">
    <property type="term" value="C:Golgi membrane"/>
    <property type="evidence" value="ECO:0007669"/>
    <property type="project" value="UniProtKB-SubCell"/>
</dbReference>
<evidence type="ECO:0000256" key="1">
    <source>
        <dbReference type="ARBA" id="ARBA00004477"/>
    </source>
</evidence>
<comment type="caution">
    <text evidence="11">The sequence shown here is derived from an EMBL/GenBank/DDBJ whole genome shotgun (WGS) entry which is preliminary data.</text>
</comment>
<dbReference type="GO" id="GO:0097036">
    <property type="term" value="P:regulation of plasma membrane sterol distribution"/>
    <property type="evidence" value="ECO:0007669"/>
    <property type="project" value="UniProtKB-UniRule"/>
</dbReference>
<feature type="transmembrane region" description="Helical" evidence="10">
    <location>
        <begin position="140"/>
        <end position="160"/>
    </location>
</feature>
<evidence type="ECO:0000313" key="11">
    <source>
        <dbReference type="EMBL" id="EJW03454.1"/>
    </source>
</evidence>